<dbReference type="EMBL" id="JANAWD010000479">
    <property type="protein sequence ID" value="KAJ3478859.1"/>
    <property type="molecule type" value="Genomic_DNA"/>
</dbReference>
<dbReference type="SUPFAM" id="SSF48452">
    <property type="entry name" value="TPR-like"/>
    <property type="match status" value="1"/>
</dbReference>
<dbReference type="Proteomes" id="UP001212997">
    <property type="component" value="Unassembled WGS sequence"/>
</dbReference>
<dbReference type="InterPro" id="IPR011990">
    <property type="entry name" value="TPR-like_helical_dom_sf"/>
</dbReference>
<gene>
    <name evidence="2" type="ORF">NLI96_g9465</name>
</gene>
<dbReference type="Gene3D" id="1.25.40.10">
    <property type="entry name" value="Tetratricopeptide repeat domain"/>
    <property type="match status" value="1"/>
</dbReference>
<name>A0AAD5UVD9_9APHY</name>
<organism evidence="2 3">
    <name type="scientific">Meripilus lineatus</name>
    <dbReference type="NCBI Taxonomy" id="2056292"/>
    <lineage>
        <taxon>Eukaryota</taxon>
        <taxon>Fungi</taxon>
        <taxon>Dikarya</taxon>
        <taxon>Basidiomycota</taxon>
        <taxon>Agaricomycotina</taxon>
        <taxon>Agaricomycetes</taxon>
        <taxon>Polyporales</taxon>
        <taxon>Meripilaceae</taxon>
        <taxon>Meripilus</taxon>
    </lineage>
</organism>
<comment type="caution">
    <text evidence="2">The sequence shown here is derived from an EMBL/GenBank/DDBJ whole genome shotgun (WGS) entry which is preliminary data.</text>
</comment>
<evidence type="ECO:0008006" key="4">
    <source>
        <dbReference type="Google" id="ProtNLM"/>
    </source>
</evidence>
<accession>A0AAD5UVD9</accession>
<dbReference type="AlphaFoldDB" id="A0AAD5UVD9"/>
<feature type="region of interest" description="Disordered" evidence="1">
    <location>
        <begin position="81"/>
        <end position="100"/>
    </location>
</feature>
<feature type="compositionally biased region" description="Basic and acidic residues" evidence="1">
    <location>
        <begin position="81"/>
        <end position="94"/>
    </location>
</feature>
<evidence type="ECO:0000313" key="3">
    <source>
        <dbReference type="Proteomes" id="UP001212997"/>
    </source>
</evidence>
<sequence>MYEVLAHDRPAAFNQDLAGSLYNLSCQYSDLDRHEDALKPAERSLALYRELVKTRPLGFKKDVIDGLKRLSQCLTALGRKDEAKEARRERRELRAGVSSV</sequence>
<reference evidence="2" key="1">
    <citation type="submission" date="2022-07" db="EMBL/GenBank/DDBJ databases">
        <title>Genome Sequence of Physisporinus lineatus.</title>
        <authorList>
            <person name="Buettner E."/>
        </authorList>
    </citation>
    <scope>NUCLEOTIDE SEQUENCE</scope>
    <source>
        <strain evidence="2">VT162</strain>
    </source>
</reference>
<keyword evidence="3" id="KW-1185">Reference proteome</keyword>
<proteinExistence type="predicted"/>
<evidence type="ECO:0000256" key="1">
    <source>
        <dbReference type="SAM" id="MobiDB-lite"/>
    </source>
</evidence>
<evidence type="ECO:0000313" key="2">
    <source>
        <dbReference type="EMBL" id="KAJ3478859.1"/>
    </source>
</evidence>
<protein>
    <recommendedName>
        <fullName evidence="4">Tetratricopeptide repeat protein</fullName>
    </recommendedName>
</protein>